<evidence type="ECO:0000313" key="1">
    <source>
        <dbReference type="EMBL" id="BAH32228.1"/>
    </source>
</evidence>
<gene>
    <name evidence="1" type="ordered locus">RER_15200</name>
</gene>
<dbReference type="EMBL" id="AP008957">
    <property type="protein sequence ID" value="BAH32228.1"/>
    <property type="molecule type" value="Genomic_DNA"/>
</dbReference>
<dbReference type="KEGG" id="rer:RER_15200"/>
<dbReference type="Proteomes" id="UP000002204">
    <property type="component" value="Chromosome"/>
</dbReference>
<reference evidence="2" key="1">
    <citation type="submission" date="2005-03" db="EMBL/GenBank/DDBJ databases">
        <title>Comparison of the complete genome sequences of Rhodococcus erythropolis PR4 and Rhodococcus opacus B4.</title>
        <authorList>
            <person name="Takarada H."/>
            <person name="Sekine M."/>
            <person name="Hosoyama A."/>
            <person name="Yamada R."/>
            <person name="Fujisawa T."/>
            <person name="Omata S."/>
            <person name="Shimizu A."/>
            <person name="Tsukatani N."/>
            <person name="Tanikawa S."/>
            <person name="Fujita N."/>
            <person name="Harayama S."/>
        </authorList>
    </citation>
    <scope>NUCLEOTIDE SEQUENCE [LARGE SCALE GENOMIC DNA]</scope>
    <source>
        <strain evidence="2">PR4 / NBRC 100887</strain>
    </source>
</reference>
<dbReference type="SUPFAM" id="SSF55961">
    <property type="entry name" value="Bet v1-like"/>
    <property type="match status" value="1"/>
</dbReference>
<reference evidence="1 2" key="2">
    <citation type="journal article" date="2006" name="Environ. Microbiol.">
        <title>Sequence analysis of three plasmids harboured in Rhodococcus erythropolis strain PR4.</title>
        <authorList>
            <person name="Sekine M."/>
            <person name="Tanikawa S."/>
            <person name="Omata S."/>
            <person name="Saito M."/>
            <person name="Fujisawa T."/>
            <person name="Tsukatani N."/>
            <person name="Tajima T."/>
            <person name="Sekigawa T."/>
            <person name="Kosugi H."/>
            <person name="Matsuo Y."/>
            <person name="Nishiko R."/>
            <person name="Imamura K."/>
            <person name="Ito M."/>
            <person name="Narita H."/>
            <person name="Tago S."/>
            <person name="Fujita N."/>
            <person name="Harayama S."/>
        </authorList>
    </citation>
    <scope>NUCLEOTIDE SEQUENCE [LARGE SCALE GENOMIC DNA]</scope>
    <source>
        <strain evidence="2">PR4 / NBRC 100887</strain>
    </source>
</reference>
<dbReference type="Pfam" id="PF10604">
    <property type="entry name" value="Polyketide_cyc2"/>
    <property type="match status" value="1"/>
</dbReference>
<proteinExistence type="predicted"/>
<evidence type="ECO:0000313" key="2">
    <source>
        <dbReference type="Proteomes" id="UP000002204"/>
    </source>
</evidence>
<evidence type="ECO:0008006" key="3">
    <source>
        <dbReference type="Google" id="ProtNLM"/>
    </source>
</evidence>
<dbReference type="HOGENOM" id="CLU_106514_1_0_11"/>
<dbReference type="Gene3D" id="3.30.530.20">
    <property type="match status" value="1"/>
</dbReference>
<accession>C0ZUI3</accession>
<name>C0ZUI3_RHOE4</name>
<organism evidence="1 2">
    <name type="scientific">Rhodococcus erythropolis (strain PR4 / NBRC 100887)</name>
    <dbReference type="NCBI Taxonomy" id="234621"/>
    <lineage>
        <taxon>Bacteria</taxon>
        <taxon>Bacillati</taxon>
        <taxon>Actinomycetota</taxon>
        <taxon>Actinomycetes</taxon>
        <taxon>Mycobacteriales</taxon>
        <taxon>Nocardiaceae</taxon>
        <taxon>Rhodococcus</taxon>
        <taxon>Rhodococcus erythropolis group</taxon>
    </lineage>
</organism>
<dbReference type="InterPro" id="IPR019587">
    <property type="entry name" value="Polyketide_cyclase/dehydratase"/>
</dbReference>
<dbReference type="eggNOG" id="COG3832">
    <property type="taxonomic scope" value="Bacteria"/>
</dbReference>
<dbReference type="AlphaFoldDB" id="C0ZUI3"/>
<dbReference type="InterPro" id="IPR023393">
    <property type="entry name" value="START-like_dom_sf"/>
</dbReference>
<sequence length="170" mass="18561">MFVTLRSINSTGETVSNTLEASIDIDASPQDVWAIVADLQRMGEWSPQCKVMKVIGGTVREGAKTINVNRKGLLVWPTSSKVVRFEPNKSVAFRIAENRTIWSYELEPTATGTKVTERREAPTGTSKVSQFLVKTVLGGNADFEVELVEGMNATLKRVKSEAEAAARTSA</sequence>
<protein>
    <recommendedName>
        <fullName evidence="3">SRPBCC family protein</fullName>
    </recommendedName>
</protein>
<dbReference type="CDD" id="cd07812">
    <property type="entry name" value="SRPBCC"/>
    <property type="match status" value="1"/>
</dbReference>